<dbReference type="Gramene" id="Jr05_11740_p1">
    <property type="protein sequence ID" value="cds.Jr05_11740_p1"/>
    <property type="gene ID" value="Jr05_11740"/>
</dbReference>
<gene>
    <name evidence="2" type="primary">LOC108997800</name>
</gene>
<keyword evidence="1" id="KW-1185">Reference proteome</keyword>
<sequence>MKNKASRILKQMIVTLSSMAKAKALDLKSKTRVINSRLIIFSLLHKKKFLMVSSLSHSIQQRKSSVSQKLRALLGHHDKHSHVEEDVYVSDQTHAIVPYKDTINAMAIESLPDPTHTELFEEKYDGYLDEADEKDEEKYLDFDDQDSVDSMIDLVMNSKEEAGEELSLQLEHDIDHVADIFIKRFHRQLRMQKQLSFSDVPGGIEAAEECGVSCLLV</sequence>
<name>A0A2I4FDJ5_JUGRE</name>
<dbReference type="STRING" id="51240.A0A2I4FDJ5"/>
<accession>A0A2I4FDJ5</accession>
<organism evidence="1 2">
    <name type="scientific">Juglans regia</name>
    <name type="common">English walnut</name>
    <dbReference type="NCBI Taxonomy" id="51240"/>
    <lineage>
        <taxon>Eukaryota</taxon>
        <taxon>Viridiplantae</taxon>
        <taxon>Streptophyta</taxon>
        <taxon>Embryophyta</taxon>
        <taxon>Tracheophyta</taxon>
        <taxon>Spermatophyta</taxon>
        <taxon>Magnoliopsida</taxon>
        <taxon>eudicotyledons</taxon>
        <taxon>Gunneridae</taxon>
        <taxon>Pentapetalae</taxon>
        <taxon>rosids</taxon>
        <taxon>fabids</taxon>
        <taxon>Fagales</taxon>
        <taxon>Juglandaceae</taxon>
        <taxon>Juglans</taxon>
    </lineage>
</organism>
<evidence type="ECO:0000313" key="1">
    <source>
        <dbReference type="Proteomes" id="UP000235220"/>
    </source>
</evidence>
<dbReference type="PANTHER" id="PTHR33450:SF12">
    <property type="entry name" value="COTTON FIBER PROTEIN"/>
    <property type="match status" value="1"/>
</dbReference>
<dbReference type="Pfam" id="PF05553">
    <property type="entry name" value="DUF761"/>
    <property type="match status" value="1"/>
</dbReference>
<dbReference type="InterPro" id="IPR008480">
    <property type="entry name" value="DUF761_pln"/>
</dbReference>
<dbReference type="AlphaFoldDB" id="A0A2I4FDJ5"/>
<dbReference type="GeneID" id="108997800"/>
<reference evidence="2" key="1">
    <citation type="submission" date="2025-08" db="UniProtKB">
        <authorList>
            <consortium name="RefSeq"/>
        </authorList>
    </citation>
    <scope>IDENTIFICATION</scope>
    <source>
        <tissue evidence="2">Leaves</tissue>
    </source>
</reference>
<dbReference type="PANTHER" id="PTHR33450">
    <property type="entry name" value="EMB|CAB67623.1-RELATED"/>
    <property type="match status" value="1"/>
</dbReference>
<proteinExistence type="predicted"/>
<dbReference type="Proteomes" id="UP000235220">
    <property type="component" value="Chromosome 5"/>
</dbReference>
<dbReference type="RefSeq" id="XP_018829720.1">
    <property type="nucleotide sequence ID" value="XM_018974175.1"/>
</dbReference>
<dbReference type="OrthoDB" id="684076at2759"/>
<protein>
    <submittedName>
        <fullName evidence="2">Uncharacterized protein LOC108997800</fullName>
    </submittedName>
</protein>
<dbReference type="KEGG" id="jre:108997800"/>
<evidence type="ECO:0000313" key="2">
    <source>
        <dbReference type="RefSeq" id="XP_018829720.1"/>
    </source>
</evidence>